<dbReference type="EMBL" id="SLZU01000040">
    <property type="protein sequence ID" value="TCS51825.1"/>
    <property type="molecule type" value="Genomic_DNA"/>
</dbReference>
<organism evidence="2 3">
    <name type="scientific">Primorskyibacter sedentarius</name>
    <dbReference type="NCBI Taxonomy" id="745311"/>
    <lineage>
        <taxon>Bacteria</taxon>
        <taxon>Pseudomonadati</taxon>
        <taxon>Pseudomonadota</taxon>
        <taxon>Alphaproteobacteria</taxon>
        <taxon>Rhodobacterales</taxon>
        <taxon>Roseobacteraceae</taxon>
        <taxon>Primorskyibacter</taxon>
    </lineage>
</organism>
<sequence length="402" mass="44070">MLKNSGKGPLSGIRVLDISTVIAGPMAATLMADFGAEVIKVELPGIGDGLRGFPPLKDDKPLWWKVTNRGKYFATLDLRKPDGRELFLKMVAEADVVVENFRPGTLDRWGLDIDTLWEANPGLVVLRVSGFGQDGPYAKLPGFARIFEAMGGLTHITGDEDRPPMHTGYPLGDPIGGLFGAFAAVTALLNRERNNGKGEEIDVSLTEATFRILEFLAIEYDQLGQVHQRSGNRNQYSAPASVYMTSDKRYVSLSGSTNRIFQNNAAAIGRPELIQEERFATNPARVKNSAELDRIFGGWIGAHTQDEVVATFRAASGTIAPIYSIDQMFEDPHFIARDAITEVADDDFGTVKMQNLVPRFRNSPGEIRWAAKGMGAHNQAVYGELMGLDEESLIDLKKRGVI</sequence>
<dbReference type="SUPFAM" id="SSF89796">
    <property type="entry name" value="CoA-transferase family III (CaiB/BaiF)"/>
    <property type="match status" value="1"/>
</dbReference>
<dbReference type="InterPro" id="IPR023606">
    <property type="entry name" value="CoA-Trfase_III_dom_1_sf"/>
</dbReference>
<keyword evidence="3" id="KW-1185">Reference proteome</keyword>
<evidence type="ECO:0000313" key="3">
    <source>
        <dbReference type="Proteomes" id="UP000295696"/>
    </source>
</evidence>
<keyword evidence="1 2" id="KW-0808">Transferase</keyword>
<dbReference type="InterPro" id="IPR003673">
    <property type="entry name" value="CoA-Trfase_fam_III"/>
</dbReference>
<dbReference type="GO" id="GO:0008410">
    <property type="term" value="F:CoA-transferase activity"/>
    <property type="evidence" value="ECO:0007669"/>
    <property type="project" value="TreeGrafter"/>
</dbReference>
<evidence type="ECO:0000313" key="2">
    <source>
        <dbReference type="EMBL" id="TCS51825.1"/>
    </source>
</evidence>
<dbReference type="Gene3D" id="3.40.50.10540">
    <property type="entry name" value="Crotonobetainyl-coa:carnitine coa-transferase, domain 1"/>
    <property type="match status" value="1"/>
</dbReference>
<comment type="caution">
    <text evidence="2">The sequence shown here is derived from an EMBL/GenBank/DDBJ whole genome shotgun (WGS) entry which is preliminary data.</text>
</comment>
<dbReference type="PANTHER" id="PTHR48207:SF3">
    <property type="entry name" value="SUCCINATE--HYDROXYMETHYLGLUTARATE COA-TRANSFERASE"/>
    <property type="match status" value="1"/>
</dbReference>
<dbReference type="Proteomes" id="UP000295696">
    <property type="component" value="Unassembled WGS sequence"/>
</dbReference>
<proteinExistence type="predicted"/>
<dbReference type="PANTHER" id="PTHR48207">
    <property type="entry name" value="SUCCINATE--HYDROXYMETHYLGLUTARATE COA-TRANSFERASE"/>
    <property type="match status" value="1"/>
</dbReference>
<dbReference type="AlphaFoldDB" id="A0A4R3IP60"/>
<dbReference type="InterPro" id="IPR050483">
    <property type="entry name" value="CoA-transferase_III_domain"/>
</dbReference>
<name>A0A4R3IP60_9RHOB</name>
<dbReference type="Gene3D" id="3.30.1540.10">
    <property type="entry name" value="formyl-coa transferase, domain 3"/>
    <property type="match status" value="1"/>
</dbReference>
<reference evidence="2 3" key="1">
    <citation type="submission" date="2019-03" db="EMBL/GenBank/DDBJ databases">
        <title>Genomic Encyclopedia of Type Strains, Phase IV (KMG-IV): sequencing the most valuable type-strain genomes for metagenomic binning, comparative biology and taxonomic classification.</title>
        <authorList>
            <person name="Goeker M."/>
        </authorList>
    </citation>
    <scope>NUCLEOTIDE SEQUENCE [LARGE SCALE GENOMIC DNA]</scope>
    <source>
        <strain evidence="2 3">DSM 104836</strain>
    </source>
</reference>
<dbReference type="Pfam" id="PF02515">
    <property type="entry name" value="CoA_transf_3"/>
    <property type="match status" value="1"/>
</dbReference>
<dbReference type="InterPro" id="IPR044855">
    <property type="entry name" value="CoA-Trfase_III_dom3_sf"/>
</dbReference>
<accession>A0A4R3IP60</accession>
<protein>
    <submittedName>
        <fullName evidence="2">Crotonobetainyl-CoA:carnitine CoA-transferase CaiB-like acyl-CoA transferase</fullName>
    </submittedName>
</protein>
<dbReference type="OrthoDB" id="7208981at2"/>
<gene>
    <name evidence="2" type="ORF">EDD52_1408</name>
</gene>
<evidence type="ECO:0000256" key="1">
    <source>
        <dbReference type="ARBA" id="ARBA00022679"/>
    </source>
</evidence>